<accession>A0AAD9J4Y7</accession>
<dbReference type="PANTHER" id="PTHR21847:SF1">
    <property type="entry name" value="EF-HAND CALCIUM-BINDING DOMAIN-CONTAINING PROTEIN 10"/>
    <property type="match status" value="1"/>
</dbReference>
<dbReference type="AlphaFoldDB" id="A0AAD9J4Y7"/>
<dbReference type="Pfam" id="PF24548">
    <property type="entry name" value="EF_EFCAB10_C"/>
    <property type="match status" value="1"/>
</dbReference>
<dbReference type="EMBL" id="JAODUP010000646">
    <property type="protein sequence ID" value="KAK2145935.1"/>
    <property type="molecule type" value="Genomic_DNA"/>
</dbReference>
<dbReference type="GO" id="GO:0005509">
    <property type="term" value="F:calcium ion binding"/>
    <property type="evidence" value="ECO:0007669"/>
    <property type="project" value="InterPro"/>
</dbReference>
<evidence type="ECO:0000313" key="2">
    <source>
        <dbReference type="EMBL" id="KAK2145935.1"/>
    </source>
</evidence>
<keyword evidence="3" id="KW-1185">Reference proteome</keyword>
<evidence type="ECO:0000259" key="1">
    <source>
        <dbReference type="PROSITE" id="PS50222"/>
    </source>
</evidence>
<dbReference type="InterPro" id="IPR039879">
    <property type="entry name" value="EFC10"/>
</dbReference>
<organism evidence="2 3">
    <name type="scientific">Paralvinella palmiformis</name>
    <dbReference type="NCBI Taxonomy" id="53620"/>
    <lineage>
        <taxon>Eukaryota</taxon>
        <taxon>Metazoa</taxon>
        <taxon>Spiralia</taxon>
        <taxon>Lophotrochozoa</taxon>
        <taxon>Annelida</taxon>
        <taxon>Polychaeta</taxon>
        <taxon>Sedentaria</taxon>
        <taxon>Canalipalpata</taxon>
        <taxon>Terebellida</taxon>
        <taxon>Terebelliformia</taxon>
        <taxon>Alvinellidae</taxon>
        <taxon>Paralvinella</taxon>
    </lineage>
</organism>
<dbReference type="SUPFAM" id="SSF47391">
    <property type="entry name" value="Dimerization-anchoring domain of cAMP-dependent PK regulatory subunit"/>
    <property type="match status" value="1"/>
</dbReference>
<evidence type="ECO:0000313" key="3">
    <source>
        <dbReference type="Proteomes" id="UP001208570"/>
    </source>
</evidence>
<name>A0AAD9J4Y7_9ANNE</name>
<protein>
    <recommendedName>
        <fullName evidence="1">EF-hand domain-containing protein</fullName>
    </recommendedName>
</protein>
<comment type="caution">
    <text evidence="2">The sequence shown here is derived from an EMBL/GenBank/DDBJ whole genome shotgun (WGS) entry which is preliminary data.</text>
</comment>
<gene>
    <name evidence="2" type="ORF">LSH36_646g01061</name>
</gene>
<feature type="domain" description="EF-hand" evidence="1">
    <location>
        <begin position="72"/>
        <end position="107"/>
    </location>
</feature>
<reference evidence="2" key="1">
    <citation type="journal article" date="2023" name="Mol. Biol. Evol.">
        <title>Third-Generation Sequencing Reveals the Adaptive Role of the Epigenome in Three Deep-Sea Polychaetes.</title>
        <authorList>
            <person name="Perez M."/>
            <person name="Aroh O."/>
            <person name="Sun Y."/>
            <person name="Lan Y."/>
            <person name="Juniper S.K."/>
            <person name="Young C.R."/>
            <person name="Angers B."/>
            <person name="Qian P.Y."/>
        </authorList>
    </citation>
    <scope>NUCLEOTIDE SEQUENCE</scope>
    <source>
        <strain evidence="2">P08H-3</strain>
    </source>
</reference>
<dbReference type="Gene3D" id="1.20.890.10">
    <property type="entry name" value="cAMP-dependent protein kinase regulatory subunit, dimerization-anchoring domain"/>
    <property type="match status" value="1"/>
</dbReference>
<dbReference type="PANTHER" id="PTHR21847">
    <property type="entry name" value="EF-HAND CALCIUM-BINDING DOMAIN-CONTAINING PROTEIN 10"/>
    <property type="match status" value="1"/>
</dbReference>
<dbReference type="CDD" id="cd22976">
    <property type="entry name" value="DD_EFCAB10"/>
    <property type="match status" value="1"/>
</dbReference>
<dbReference type="Proteomes" id="UP001208570">
    <property type="component" value="Unassembled WGS sequence"/>
</dbReference>
<dbReference type="InterPro" id="IPR049760">
    <property type="entry name" value="DD_EFCAB10"/>
</dbReference>
<dbReference type="InterPro" id="IPR002048">
    <property type="entry name" value="EF_hand_dom"/>
</dbReference>
<proteinExistence type="predicted"/>
<sequence>MESKGVEGVTETWPRKKEAKDYLEKHKIIELLNNLTGQLIYHQPSSPKEFMIEELESLAKARASRIDYPCLFDENNIQSVAQMMDPTGRGYITLAQYKEAMATLGVTKIEDKPLGGEADKIMLDTFIRDAKLGLVKASATFSDKR</sequence>
<dbReference type="PROSITE" id="PS50222">
    <property type="entry name" value="EF_HAND_2"/>
    <property type="match status" value="1"/>
</dbReference>
<dbReference type="InterPro" id="IPR056587">
    <property type="entry name" value="EF_EFCAB10_C"/>
</dbReference>